<gene>
    <name evidence="6" type="primary">torT</name>
    <name evidence="6" type="ORF">HB778_39150</name>
</gene>
<feature type="signal peptide" evidence="4">
    <location>
        <begin position="1"/>
        <end position="28"/>
    </location>
</feature>
<dbReference type="Proteomes" id="UP000515465">
    <property type="component" value="Plasmid p_1"/>
</dbReference>
<protein>
    <submittedName>
        <fullName evidence="6">TMAO reductase system periplasmic protein TorT</fullName>
    </submittedName>
</protein>
<dbReference type="Pfam" id="PF13407">
    <property type="entry name" value="Peripla_BP_4"/>
    <property type="match status" value="1"/>
</dbReference>
<dbReference type="PANTHER" id="PTHR46847:SF1">
    <property type="entry name" value="D-ALLOSE-BINDING PERIPLASMIC PROTEIN-RELATED"/>
    <property type="match status" value="1"/>
</dbReference>
<feature type="domain" description="Periplasmic binding protein" evidence="5">
    <location>
        <begin position="66"/>
        <end position="317"/>
    </location>
</feature>
<comment type="similarity">
    <text evidence="2">Belongs to the bacterial solute-binding protein 2 family.</text>
</comment>
<keyword evidence="3 4" id="KW-0732">Signal</keyword>
<comment type="subcellular location">
    <subcellularLocation>
        <location evidence="1">Cell envelope</location>
    </subcellularLocation>
</comment>
<dbReference type="PANTHER" id="PTHR46847">
    <property type="entry name" value="D-ALLOSE-BINDING PERIPLASMIC PROTEIN-RELATED"/>
    <property type="match status" value="1"/>
</dbReference>
<dbReference type="CDD" id="cd06306">
    <property type="entry name" value="PBP1_TorT-like"/>
    <property type="match status" value="1"/>
</dbReference>
<reference evidence="7" key="1">
    <citation type="journal article" date="2020" name="Mol. Plant Microbe">
        <title>Rhizobial microsymbionts of the narrowly endemic Oxytropis species growing in Kamchatka are characterized by significant genetic diversity and possess a set of genes that are associated with T3SS and T6SS secretion systems and can affect the development of symbiosis.</title>
        <authorList>
            <person name="Safronova V."/>
            <person name="Guro P."/>
            <person name="Sazanova A."/>
            <person name="Kuznetsova I."/>
            <person name="Belimov A."/>
            <person name="Yakubov V."/>
            <person name="Chirak E."/>
            <person name="Afonin A."/>
            <person name="Gogolev Y."/>
            <person name="Andronov E."/>
            <person name="Tikhonovich I."/>
        </authorList>
    </citation>
    <scope>NUCLEOTIDE SEQUENCE [LARGE SCALE GENOMIC DNA]</scope>
    <source>
        <strain evidence="7">583</strain>
        <plasmid evidence="7">p_1</plasmid>
    </source>
</reference>
<proteinExistence type="inferred from homology"/>
<evidence type="ECO:0000259" key="5">
    <source>
        <dbReference type="Pfam" id="PF13407"/>
    </source>
</evidence>
<dbReference type="GO" id="GO:0030246">
    <property type="term" value="F:carbohydrate binding"/>
    <property type="evidence" value="ECO:0007669"/>
    <property type="project" value="UniProtKB-ARBA"/>
</dbReference>
<dbReference type="InterPro" id="IPR028082">
    <property type="entry name" value="Peripla_BP_I"/>
</dbReference>
<dbReference type="GO" id="GO:0030313">
    <property type="term" value="C:cell envelope"/>
    <property type="evidence" value="ECO:0007669"/>
    <property type="project" value="UniProtKB-SubCell"/>
</dbReference>
<dbReference type="EMBL" id="CP050299">
    <property type="protein sequence ID" value="QND62099.1"/>
    <property type="molecule type" value="Genomic_DNA"/>
</dbReference>
<evidence type="ECO:0000256" key="4">
    <source>
        <dbReference type="SAM" id="SignalP"/>
    </source>
</evidence>
<dbReference type="NCBIfam" id="NF008185">
    <property type="entry name" value="PRK10936.1"/>
    <property type="match status" value="1"/>
</dbReference>
<evidence type="ECO:0000313" key="7">
    <source>
        <dbReference type="Proteomes" id="UP000515465"/>
    </source>
</evidence>
<name>A0A7G6T5R7_9HYPH</name>
<evidence type="ECO:0000256" key="3">
    <source>
        <dbReference type="ARBA" id="ARBA00022729"/>
    </source>
</evidence>
<geneLocation type="plasmid" evidence="6 7">
    <name>p_1</name>
</geneLocation>
<keyword evidence="6" id="KW-0614">Plasmid</keyword>
<dbReference type="AlphaFoldDB" id="A0A7G6T5R7"/>
<dbReference type="SUPFAM" id="SSF53822">
    <property type="entry name" value="Periplasmic binding protein-like I"/>
    <property type="match status" value="1"/>
</dbReference>
<dbReference type="RefSeq" id="WP_183465806.1">
    <property type="nucleotide sequence ID" value="NZ_CP050299.1"/>
</dbReference>
<evidence type="ECO:0000256" key="1">
    <source>
        <dbReference type="ARBA" id="ARBA00004196"/>
    </source>
</evidence>
<feature type="chain" id="PRO_5028991041" evidence="4">
    <location>
        <begin position="29"/>
        <end position="356"/>
    </location>
</feature>
<accession>A0A7G6T5R7</accession>
<evidence type="ECO:0000256" key="2">
    <source>
        <dbReference type="ARBA" id="ARBA00007639"/>
    </source>
</evidence>
<dbReference type="InterPro" id="IPR025997">
    <property type="entry name" value="SBP_2_dom"/>
</dbReference>
<sequence>MTKNRAFRSILAAAFVSGVAVLPNAAQAKDWWPFKINAAKGGDLKKVEAIDYVPLEKAEKPWNLCVLFPHLKDSYWVSVDYGIVEEAKRLGVKVTVLQAGGYDALPKQLSQYDDCVASGAQGILVAAISEAGLAAKLKEGNAKGLVQIAVANPILETPITARITPDTYQKGFQEGEYLKKYLGDKKTTAIGLPGPQGSGWAESYMAGFRDSTKTGNIKLLAELYGEPGVPQSLRLIEDALQTHPDLNVIWGGAAAAEAAVSAVADAGRDDVVIMSSYENQTMLKLVKEGKVLGFAAEYPVMMGRISVDLAVRALEKKDYEKVLLVAPGIVTKDNIDKIDPTQIFAPDGWKPEFSVQ</sequence>
<evidence type="ECO:0000313" key="6">
    <source>
        <dbReference type="EMBL" id="QND62099.1"/>
    </source>
</evidence>
<dbReference type="Gene3D" id="3.40.50.2300">
    <property type="match status" value="2"/>
</dbReference>
<organism evidence="6 7">
    <name type="scientific">Mesorhizobium huakuii</name>
    <dbReference type="NCBI Taxonomy" id="28104"/>
    <lineage>
        <taxon>Bacteria</taxon>
        <taxon>Pseudomonadati</taxon>
        <taxon>Pseudomonadota</taxon>
        <taxon>Alphaproteobacteria</taxon>
        <taxon>Hyphomicrobiales</taxon>
        <taxon>Phyllobacteriaceae</taxon>
        <taxon>Mesorhizobium</taxon>
    </lineage>
</organism>